<dbReference type="EMBL" id="GG745333">
    <property type="protein sequence ID" value="KNE58386.1"/>
    <property type="molecule type" value="Genomic_DNA"/>
</dbReference>
<dbReference type="PANTHER" id="PTHR12271:SF113">
    <property type="entry name" value="POLY(A) RNA POLYMERASE CID11"/>
    <property type="match status" value="1"/>
</dbReference>
<dbReference type="CDD" id="cd05402">
    <property type="entry name" value="NT_PAP_TUTase"/>
    <property type="match status" value="1"/>
</dbReference>
<proteinExistence type="predicted"/>
<evidence type="ECO:0000313" key="4">
    <source>
        <dbReference type="Proteomes" id="UP000054350"/>
    </source>
</evidence>
<protein>
    <recommendedName>
        <fullName evidence="2">Poly(A) RNA polymerase mitochondrial-like central palm domain-containing protein</fullName>
    </recommendedName>
</protein>
<evidence type="ECO:0000313" key="3">
    <source>
        <dbReference type="EMBL" id="KNE58386.1"/>
    </source>
</evidence>
<dbReference type="eggNOG" id="KOG2277">
    <property type="taxonomic scope" value="Eukaryota"/>
</dbReference>
<dbReference type="VEuPathDB" id="FungiDB:AMAG_03965"/>
<dbReference type="OrthoDB" id="2274644at2759"/>
<dbReference type="GO" id="GO:0016779">
    <property type="term" value="F:nucleotidyltransferase activity"/>
    <property type="evidence" value="ECO:0007669"/>
    <property type="project" value="UniProtKB-ARBA"/>
</dbReference>
<keyword evidence="4" id="KW-1185">Reference proteome</keyword>
<name>A0A0L0S7H8_ALLM3</name>
<organism evidence="3 4">
    <name type="scientific">Allomyces macrogynus (strain ATCC 38327)</name>
    <name type="common">Allomyces javanicus var. macrogynus</name>
    <dbReference type="NCBI Taxonomy" id="578462"/>
    <lineage>
        <taxon>Eukaryota</taxon>
        <taxon>Fungi</taxon>
        <taxon>Fungi incertae sedis</taxon>
        <taxon>Blastocladiomycota</taxon>
        <taxon>Blastocladiomycetes</taxon>
        <taxon>Blastocladiales</taxon>
        <taxon>Blastocladiaceae</taxon>
        <taxon>Allomyces</taxon>
    </lineage>
</organism>
<dbReference type="Gene3D" id="3.30.460.10">
    <property type="entry name" value="Beta Polymerase, domain 2"/>
    <property type="match status" value="1"/>
</dbReference>
<dbReference type="AlphaFoldDB" id="A0A0L0S7H8"/>
<feature type="domain" description="Poly(A) RNA polymerase mitochondrial-like central palm" evidence="2">
    <location>
        <begin position="33"/>
        <end position="193"/>
    </location>
</feature>
<accession>A0A0L0S7H8</accession>
<feature type="region of interest" description="Disordered" evidence="1">
    <location>
        <begin position="105"/>
        <end position="128"/>
    </location>
</feature>
<reference evidence="4" key="2">
    <citation type="submission" date="2009-11" db="EMBL/GenBank/DDBJ databases">
        <title>The Genome Sequence of Allomyces macrogynus strain ATCC 38327.</title>
        <authorList>
            <consortium name="The Broad Institute Genome Sequencing Platform"/>
            <person name="Russ C."/>
            <person name="Cuomo C."/>
            <person name="Shea T."/>
            <person name="Young S.K."/>
            <person name="Zeng Q."/>
            <person name="Koehrsen M."/>
            <person name="Haas B."/>
            <person name="Borodovsky M."/>
            <person name="Guigo R."/>
            <person name="Alvarado L."/>
            <person name="Berlin A."/>
            <person name="Borenstein D."/>
            <person name="Chen Z."/>
            <person name="Engels R."/>
            <person name="Freedman E."/>
            <person name="Gellesch M."/>
            <person name="Goldberg J."/>
            <person name="Griggs A."/>
            <person name="Gujja S."/>
            <person name="Heiman D."/>
            <person name="Hepburn T."/>
            <person name="Howarth C."/>
            <person name="Jen D."/>
            <person name="Larson L."/>
            <person name="Lewis B."/>
            <person name="Mehta T."/>
            <person name="Park D."/>
            <person name="Pearson M."/>
            <person name="Roberts A."/>
            <person name="Saif S."/>
            <person name="Shenoy N."/>
            <person name="Sisk P."/>
            <person name="Stolte C."/>
            <person name="Sykes S."/>
            <person name="Walk T."/>
            <person name="White J."/>
            <person name="Yandava C."/>
            <person name="Burger G."/>
            <person name="Gray M.W."/>
            <person name="Holland P.W.H."/>
            <person name="King N."/>
            <person name="Lang F.B.F."/>
            <person name="Roger A.J."/>
            <person name="Ruiz-Trillo I."/>
            <person name="Lander E."/>
            <person name="Nusbaum C."/>
        </authorList>
    </citation>
    <scope>NUCLEOTIDE SEQUENCE [LARGE SCALE GENOMIC DNA]</scope>
    <source>
        <strain evidence="4">ATCC 38327</strain>
    </source>
</reference>
<dbReference type="PANTHER" id="PTHR12271">
    <property type="entry name" value="POLY A POLYMERASE CID PAP -RELATED"/>
    <property type="match status" value="1"/>
</dbReference>
<dbReference type="InterPro" id="IPR043519">
    <property type="entry name" value="NT_sf"/>
</dbReference>
<feature type="compositionally biased region" description="Basic residues" evidence="1">
    <location>
        <begin position="105"/>
        <end position="119"/>
    </location>
</feature>
<dbReference type="Proteomes" id="UP000054350">
    <property type="component" value="Unassembled WGS sequence"/>
</dbReference>
<dbReference type="GO" id="GO:0010605">
    <property type="term" value="P:negative regulation of macromolecule metabolic process"/>
    <property type="evidence" value="ECO:0007669"/>
    <property type="project" value="UniProtKB-ARBA"/>
</dbReference>
<dbReference type="Pfam" id="PF22600">
    <property type="entry name" value="MTPAP-like_central"/>
    <property type="match status" value="1"/>
</dbReference>
<reference evidence="3 4" key="1">
    <citation type="submission" date="2009-11" db="EMBL/GenBank/DDBJ databases">
        <title>Annotation of Allomyces macrogynus ATCC 38327.</title>
        <authorList>
            <consortium name="The Broad Institute Genome Sequencing Platform"/>
            <person name="Russ C."/>
            <person name="Cuomo C."/>
            <person name="Burger G."/>
            <person name="Gray M.W."/>
            <person name="Holland P.W.H."/>
            <person name="King N."/>
            <person name="Lang F.B.F."/>
            <person name="Roger A.J."/>
            <person name="Ruiz-Trillo I."/>
            <person name="Young S.K."/>
            <person name="Zeng Q."/>
            <person name="Gargeya S."/>
            <person name="Fitzgerald M."/>
            <person name="Haas B."/>
            <person name="Abouelleil A."/>
            <person name="Alvarado L."/>
            <person name="Arachchi H.M."/>
            <person name="Berlin A."/>
            <person name="Chapman S.B."/>
            <person name="Gearin G."/>
            <person name="Goldberg J."/>
            <person name="Griggs A."/>
            <person name="Gujja S."/>
            <person name="Hansen M."/>
            <person name="Heiman D."/>
            <person name="Howarth C."/>
            <person name="Larimer J."/>
            <person name="Lui A."/>
            <person name="MacDonald P.J.P."/>
            <person name="McCowen C."/>
            <person name="Montmayeur A."/>
            <person name="Murphy C."/>
            <person name="Neiman D."/>
            <person name="Pearson M."/>
            <person name="Priest M."/>
            <person name="Roberts A."/>
            <person name="Saif S."/>
            <person name="Shea T."/>
            <person name="Sisk P."/>
            <person name="Stolte C."/>
            <person name="Sykes S."/>
            <person name="Wortman J."/>
            <person name="Nusbaum C."/>
            <person name="Birren B."/>
        </authorList>
    </citation>
    <scope>NUCLEOTIDE SEQUENCE [LARGE SCALE GENOMIC DNA]</scope>
    <source>
        <strain evidence="3 4">ATCC 38327</strain>
    </source>
</reference>
<evidence type="ECO:0000256" key="1">
    <source>
        <dbReference type="SAM" id="MobiDB-lite"/>
    </source>
</evidence>
<dbReference type="GO" id="GO:0031123">
    <property type="term" value="P:RNA 3'-end processing"/>
    <property type="evidence" value="ECO:0007669"/>
    <property type="project" value="TreeGrafter"/>
</dbReference>
<gene>
    <name evidence="3" type="ORF">AMAG_03965</name>
</gene>
<dbReference type="Gene3D" id="1.10.1410.10">
    <property type="match status" value="1"/>
</dbReference>
<dbReference type="SUPFAM" id="SSF81631">
    <property type="entry name" value="PAP/OAS1 substrate-binding domain"/>
    <property type="match status" value="1"/>
</dbReference>
<sequence length="559" mass="61545">MTLATQTPSMAYLPPSADEVPERLSPTVQPVLNTELLFMYEWLRPTPAQMIARQKLVDKLQMILDVEWPHRSVVVHPFGSSVNQLCTRNSDLDVCVIATELASNGRRRSHHQNGRHGKGTRNAQPATPLDPTKLVFEIAHLLHQHGFVDIDLSKVGARVPVVRFMDPELNLSCDINVNNPIALHNTLFIRHYVRTQHPLVVPLLVLVKYWAQRRLVNSPDSIPTYAWYLLVLYYLQQLGAVPVIPMETISPEFAAWEAANLAAAHQAATEVKAPEPVTPPVMPLSGPPSHRALAHTPHMDVRGTKYSLADLFYGFCRFFALELDFDAVVVGLRGTVAVDWDAVRTMVPCHDFDAAERQFADRGTIAKCLKLWAAAQLPQHDYRPLCIEDPMNPLRNLANNVFPMALQGLRHEAWRVCFLAGTPAELLPVETEDPVLDDAIPGGPIVPVREMMYLSRICERFTFPTTLGDASGVESGAGEADSVATWVASVQSHRGSMEDLPATDDSALVVSENHGASDVEAVHSPVLLSVDLPTATEQLDALHLDDTGSTVAAPPTVIV</sequence>
<dbReference type="STRING" id="578462.A0A0L0S7H8"/>
<dbReference type="InterPro" id="IPR054708">
    <property type="entry name" value="MTPAP-like_central"/>
</dbReference>
<dbReference type="SUPFAM" id="SSF81301">
    <property type="entry name" value="Nucleotidyltransferase"/>
    <property type="match status" value="1"/>
</dbReference>
<evidence type="ECO:0000259" key="2">
    <source>
        <dbReference type="Pfam" id="PF22600"/>
    </source>
</evidence>
<feature type="region of interest" description="Disordered" evidence="1">
    <location>
        <begin position="1"/>
        <end position="22"/>
    </location>
</feature>